<dbReference type="PANTHER" id="PTHR38123">
    <property type="entry name" value="CELL WALL SERINE-THREONINE-RICH GALACTOMANNOPROTEIN MP1 (AFU_ORTHOLOGUE AFUA_4G03240)"/>
    <property type="match status" value="1"/>
</dbReference>
<dbReference type="HOGENOM" id="CLU_091392_0_1_1"/>
<evidence type="ECO:0000256" key="1">
    <source>
        <dbReference type="SAM" id="SignalP"/>
    </source>
</evidence>
<gene>
    <name evidence="2" type="ORF">SPBR_07916</name>
</gene>
<feature type="signal peptide" evidence="1">
    <location>
        <begin position="1"/>
        <end position="21"/>
    </location>
</feature>
<dbReference type="RefSeq" id="XP_040615998.1">
    <property type="nucleotide sequence ID" value="XM_040766170.1"/>
</dbReference>
<accession>A0A0C2FA73</accession>
<dbReference type="EMBL" id="AWTV01000009">
    <property type="protein sequence ID" value="KIH87988.1"/>
    <property type="molecule type" value="Genomic_DNA"/>
</dbReference>
<dbReference type="OrthoDB" id="2422134at2759"/>
<dbReference type="Proteomes" id="UP000031575">
    <property type="component" value="Unassembled WGS sequence"/>
</dbReference>
<keyword evidence="3" id="KW-1185">Reference proteome</keyword>
<proteinExistence type="predicted"/>
<dbReference type="PANTHER" id="PTHR38123:SF6">
    <property type="entry name" value="CELL WALL SERINE-THREONINE-RICH GALACTOMANNOPROTEIN MP1 (AFU_ORTHOLOGUE AFUA_4G03240)"/>
    <property type="match status" value="1"/>
</dbReference>
<keyword evidence="1" id="KW-0732">Signal</keyword>
<reference evidence="2 3" key="1">
    <citation type="journal article" date="2014" name="BMC Genomics">
        <title>Comparative genomics of the major fungal agents of human and animal Sporotrichosis: Sporothrix schenckii and Sporothrix brasiliensis.</title>
        <authorList>
            <person name="Teixeira M.M."/>
            <person name="de Almeida L.G."/>
            <person name="Kubitschek-Barreira P."/>
            <person name="Alves F.L."/>
            <person name="Kioshima E.S."/>
            <person name="Abadio A.K."/>
            <person name="Fernandes L."/>
            <person name="Derengowski L.S."/>
            <person name="Ferreira K.S."/>
            <person name="Souza R.C."/>
            <person name="Ruiz J.C."/>
            <person name="de Andrade N.C."/>
            <person name="Paes H.C."/>
            <person name="Nicola A.M."/>
            <person name="Albuquerque P."/>
            <person name="Gerber A.L."/>
            <person name="Martins V.P."/>
            <person name="Peconick L.D."/>
            <person name="Neto A.V."/>
            <person name="Chaucanez C.B."/>
            <person name="Silva P.A."/>
            <person name="Cunha O.L."/>
            <person name="de Oliveira F.F."/>
            <person name="dos Santos T.C."/>
            <person name="Barros A.L."/>
            <person name="Soares M.A."/>
            <person name="de Oliveira L.M."/>
            <person name="Marini M.M."/>
            <person name="Villalobos-Duno H."/>
            <person name="Cunha M.M."/>
            <person name="de Hoog S."/>
            <person name="da Silveira J.F."/>
            <person name="Henrissat B."/>
            <person name="Nino-Vega G.A."/>
            <person name="Cisalpino P.S."/>
            <person name="Mora-Montes H.M."/>
            <person name="Almeida S.R."/>
            <person name="Stajich J.E."/>
            <person name="Lopes-Bezerra L.M."/>
            <person name="Vasconcelos A.T."/>
            <person name="Felipe M.S."/>
        </authorList>
    </citation>
    <scope>NUCLEOTIDE SEQUENCE [LARGE SCALE GENOMIC DNA]</scope>
    <source>
        <strain evidence="2 3">5110</strain>
    </source>
</reference>
<evidence type="ECO:0000313" key="3">
    <source>
        <dbReference type="Proteomes" id="UP000031575"/>
    </source>
</evidence>
<name>A0A0C2FA73_9PEZI</name>
<dbReference type="VEuPathDB" id="FungiDB:SPBR_07916"/>
<dbReference type="AlphaFoldDB" id="A0A0C2FA73"/>
<feature type="chain" id="PRO_5002160481" description="Antigenic cell wall galactomannoprotein" evidence="1">
    <location>
        <begin position="22"/>
        <end position="177"/>
    </location>
</feature>
<evidence type="ECO:0008006" key="4">
    <source>
        <dbReference type="Google" id="ProtNLM"/>
    </source>
</evidence>
<comment type="caution">
    <text evidence="2">The sequence shown here is derived from an EMBL/GenBank/DDBJ whole genome shotgun (WGS) entry which is preliminary data.</text>
</comment>
<dbReference type="GeneID" id="63681091"/>
<dbReference type="Gene3D" id="1.20.1280.140">
    <property type="match status" value="1"/>
</dbReference>
<sequence>MRVSILVRAAVVAVTATTAAASGADIVSALDNVDSATQKLQNIVNGWSGGLLGSLPILPQSARVLSAINDGTDTANDSDPLTQDEALGIATAVTTLSTTVNSTMTALINRHDDFEHLLLAPVVLIDLKLQKKASDDMSAAIIAKVPAALQGIASNLAAPIGASFDQAIEAFSLSNGI</sequence>
<dbReference type="InterPro" id="IPR021054">
    <property type="entry name" value="Cell_wall_mannoprotein_1"/>
</dbReference>
<evidence type="ECO:0000313" key="2">
    <source>
        <dbReference type="EMBL" id="KIH87988.1"/>
    </source>
</evidence>
<dbReference type="Pfam" id="PF12296">
    <property type="entry name" value="HsbA"/>
    <property type="match status" value="1"/>
</dbReference>
<dbReference type="GO" id="GO:0005576">
    <property type="term" value="C:extracellular region"/>
    <property type="evidence" value="ECO:0007669"/>
    <property type="project" value="TreeGrafter"/>
</dbReference>
<protein>
    <recommendedName>
        <fullName evidence="4">Antigenic cell wall galactomannoprotein</fullName>
    </recommendedName>
</protein>
<organism evidence="2 3">
    <name type="scientific">Sporothrix brasiliensis 5110</name>
    <dbReference type="NCBI Taxonomy" id="1398154"/>
    <lineage>
        <taxon>Eukaryota</taxon>
        <taxon>Fungi</taxon>
        <taxon>Dikarya</taxon>
        <taxon>Ascomycota</taxon>
        <taxon>Pezizomycotina</taxon>
        <taxon>Sordariomycetes</taxon>
        <taxon>Sordariomycetidae</taxon>
        <taxon>Ophiostomatales</taxon>
        <taxon>Ophiostomataceae</taxon>
        <taxon>Sporothrix</taxon>
    </lineage>
</organism>